<dbReference type="PANTHER" id="PTHR42924">
    <property type="entry name" value="EXONUCLEASE"/>
    <property type="match status" value="1"/>
</dbReference>
<dbReference type="NCBIfam" id="NF041577">
    <property type="entry name" value="nside_bi_sphtase"/>
    <property type="match status" value="1"/>
</dbReference>
<organism evidence="2 3">
    <name type="scientific">Polynucleobacter brandtiae</name>
    <dbReference type="NCBI Taxonomy" id="1938816"/>
    <lineage>
        <taxon>Bacteria</taxon>
        <taxon>Pseudomonadati</taxon>
        <taxon>Pseudomonadota</taxon>
        <taxon>Betaproteobacteria</taxon>
        <taxon>Burkholderiales</taxon>
        <taxon>Burkholderiaceae</taxon>
        <taxon>Polynucleobacter</taxon>
    </lineage>
</organism>
<feature type="domain" description="Polymerase/histidinol phosphatase N-terminal" evidence="1">
    <location>
        <begin position="9"/>
        <end position="74"/>
    </location>
</feature>
<dbReference type="EMBL" id="PGTX01000001">
    <property type="protein sequence ID" value="PJI82684.1"/>
    <property type="molecule type" value="Genomic_DNA"/>
</dbReference>
<comment type="caution">
    <text evidence="2">The sequence shown here is derived from an EMBL/GenBank/DDBJ whole genome shotgun (WGS) entry which is preliminary data.</text>
</comment>
<evidence type="ECO:0000313" key="3">
    <source>
        <dbReference type="Proteomes" id="UP000229366"/>
    </source>
</evidence>
<proteinExistence type="predicted"/>
<dbReference type="RefSeq" id="WP_100378463.1">
    <property type="nucleotide sequence ID" value="NZ_CBCSBW010000004.1"/>
</dbReference>
<dbReference type="SUPFAM" id="SSF89550">
    <property type="entry name" value="PHP domain-like"/>
    <property type="match status" value="1"/>
</dbReference>
<dbReference type="SMART" id="SM00481">
    <property type="entry name" value="POLIIIAc"/>
    <property type="match status" value="1"/>
</dbReference>
<protein>
    <recommendedName>
        <fullName evidence="1">Polymerase/histidinol phosphatase N-terminal domain-containing protein</fullName>
    </recommendedName>
</protein>
<dbReference type="GO" id="GO:0004534">
    <property type="term" value="F:5'-3' RNA exonuclease activity"/>
    <property type="evidence" value="ECO:0007669"/>
    <property type="project" value="TreeGrafter"/>
</dbReference>
<dbReference type="InterPro" id="IPR004013">
    <property type="entry name" value="PHP_dom"/>
</dbReference>
<dbReference type="GO" id="GO:0035312">
    <property type="term" value="F:5'-3' DNA exonuclease activity"/>
    <property type="evidence" value="ECO:0007669"/>
    <property type="project" value="TreeGrafter"/>
</dbReference>
<dbReference type="InterPro" id="IPR052018">
    <property type="entry name" value="PHP_domain"/>
</dbReference>
<dbReference type="CDD" id="cd07438">
    <property type="entry name" value="PHP_HisPPase_AMP"/>
    <property type="match status" value="1"/>
</dbReference>
<dbReference type="PANTHER" id="PTHR42924:SF3">
    <property type="entry name" value="POLYMERASE_HISTIDINOL PHOSPHATASE N-TERMINAL DOMAIN-CONTAINING PROTEIN"/>
    <property type="match status" value="1"/>
</dbReference>
<dbReference type="InterPro" id="IPR003141">
    <property type="entry name" value="Pol/His_phosphatase_N"/>
</dbReference>
<evidence type="ECO:0000259" key="1">
    <source>
        <dbReference type="SMART" id="SM00481"/>
    </source>
</evidence>
<dbReference type="Gene3D" id="1.10.150.650">
    <property type="match status" value="1"/>
</dbReference>
<gene>
    <name evidence="2" type="ORF">B0G85_0062</name>
</gene>
<dbReference type="InterPro" id="IPR016195">
    <property type="entry name" value="Pol/histidinol_Pase-like"/>
</dbReference>
<accession>A0A2M8VXU1</accession>
<dbReference type="AlphaFoldDB" id="A0A2M8VXU1"/>
<name>A0A2M8VXU1_9BURK</name>
<evidence type="ECO:0000313" key="2">
    <source>
        <dbReference type="EMBL" id="PJI82684.1"/>
    </source>
</evidence>
<dbReference type="Pfam" id="PF02811">
    <property type="entry name" value="PHP"/>
    <property type="match status" value="1"/>
</dbReference>
<reference evidence="2 3" key="1">
    <citation type="submission" date="2017-11" db="EMBL/GenBank/DDBJ databases">
        <title>Genomic Encyclopedia of Type Strains, Phase III (KMG-III): the genomes of soil and plant-associated and newly described type strains.</title>
        <authorList>
            <person name="Whitman W."/>
        </authorList>
    </citation>
    <scope>NUCLEOTIDE SEQUENCE [LARGE SCALE GENOMIC DNA]</scope>
    <source>
        <strain evidence="2 3">UB-Domo-W1</strain>
    </source>
</reference>
<dbReference type="Proteomes" id="UP000229366">
    <property type="component" value="Unassembled WGS sequence"/>
</dbReference>
<dbReference type="OrthoDB" id="9804333at2"/>
<sequence length="282" mass="30891">MNSFSSLNADLHCHSVVSDGTLTPEALAERAHANGVHLWALTDHDELGGQERARSAASVLGMQYVSGVEISVSWMGQTIHIVGLGIDAFHAGILEGLRRTRDGRSNRAKLMAEQLLKVGIPGAYEGALVFAGNHDLISRTHFARFLVEQGVCRNTEQVFKNYLIDGKPGYVPHVWATLDDAVAWITEAGGVAVIAHPGRYKLSAMQMDELYKHFKEIGGLAIEVITGSHSPSQYQTYGKIAQHYGFLASRGSDFHDPKESYIDLGTLPHLPDHLTPVWSLFH</sequence>
<dbReference type="Gene3D" id="3.20.20.140">
    <property type="entry name" value="Metal-dependent hydrolases"/>
    <property type="match status" value="1"/>
</dbReference>
<keyword evidence="3" id="KW-1185">Reference proteome</keyword>
<dbReference type="InterPro" id="IPR049742">
    <property type="entry name" value="35NBP"/>
</dbReference>